<name>A0A4S2KT47_9HYME</name>
<evidence type="ECO:0000256" key="1">
    <source>
        <dbReference type="SAM" id="MobiDB-lite"/>
    </source>
</evidence>
<reference evidence="2 3" key="1">
    <citation type="journal article" date="2019" name="Philos. Trans. R. Soc. Lond., B, Biol. Sci.">
        <title>Ant behaviour and brain gene expression of defending hosts depend on the ecological success of the intruding social parasite.</title>
        <authorList>
            <person name="Kaur R."/>
            <person name="Stoldt M."/>
            <person name="Jongepier E."/>
            <person name="Feldmeyer B."/>
            <person name="Menzel F."/>
            <person name="Bornberg-Bauer E."/>
            <person name="Foitzik S."/>
        </authorList>
    </citation>
    <scope>NUCLEOTIDE SEQUENCE [LARGE SCALE GENOMIC DNA]</scope>
    <source>
        <tissue evidence="2">Whole body</tissue>
    </source>
</reference>
<accession>A0A4S2KT47</accession>
<evidence type="ECO:0000313" key="2">
    <source>
        <dbReference type="EMBL" id="TGZ51187.1"/>
    </source>
</evidence>
<proteinExistence type="predicted"/>
<comment type="caution">
    <text evidence="2">The sequence shown here is derived from an EMBL/GenBank/DDBJ whole genome shotgun (WGS) entry which is preliminary data.</text>
</comment>
<dbReference type="EMBL" id="QBLH01001755">
    <property type="protein sequence ID" value="TGZ51187.1"/>
    <property type="molecule type" value="Genomic_DNA"/>
</dbReference>
<feature type="region of interest" description="Disordered" evidence="1">
    <location>
        <begin position="39"/>
        <end position="58"/>
    </location>
</feature>
<sequence>MRCPIYFSAAERQSSCHIGSLLAPDGVFELSRRRNTLGKAAAPTTTMPREGWLEGSRGRLEKSDGKVEGHYRKRALPALLCDVEDEGKHL</sequence>
<evidence type="ECO:0000313" key="3">
    <source>
        <dbReference type="Proteomes" id="UP000310200"/>
    </source>
</evidence>
<gene>
    <name evidence="2" type="ORF">DBV15_11043</name>
</gene>
<protein>
    <submittedName>
        <fullName evidence="2">Uncharacterized protein</fullName>
    </submittedName>
</protein>
<keyword evidence="3" id="KW-1185">Reference proteome</keyword>
<organism evidence="2 3">
    <name type="scientific">Temnothorax longispinosus</name>
    <dbReference type="NCBI Taxonomy" id="300112"/>
    <lineage>
        <taxon>Eukaryota</taxon>
        <taxon>Metazoa</taxon>
        <taxon>Ecdysozoa</taxon>
        <taxon>Arthropoda</taxon>
        <taxon>Hexapoda</taxon>
        <taxon>Insecta</taxon>
        <taxon>Pterygota</taxon>
        <taxon>Neoptera</taxon>
        <taxon>Endopterygota</taxon>
        <taxon>Hymenoptera</taxon>
        <taxon>Apocrita</taxon>
        <taxon>Aculeata</taxon>
        <taxon>Formicoidea</taxon>
        <taxon>Formicidae</taxon>
        <taxon>Myrmicinae</taxon>
        <taxon>Temnothorax</taxon>
    </lineage>
</organism>
<dbReference type="AlphaFoldDB" id="A0A4S2KT47"/>
<dbReference type="Proteomes" id="UP000310200">
    <property type="component" value="Unassembled WGS sequence"/>
</dbReference>